<sequence>MDYDIVPSDMLTFSQKVRIVEYTKLYHLFFCVSEKGSF</sequence>
<dbReference type="AlphaFoldDB" id="A0A0E9W4E7"/>
<dbReference type="EMBL" id="GBXM01023376">
    <property type="protein sequence ID" value="JAH85201.1"/>
    <property type="molecule type" value="Transcribed_RNA"/>
</dbReference>
<reference evidence="1" key="1">
    <citation type="submission" date="2014-11" db="EMBL/GenBank/DDBJ databases">
        <authorList>
            <person name="Amaro Gonzalez C."/>
        </authorList>
    </citation>
    <scope>NUCLEOTIDE SEQUENCE</scope>
</reference>
<organism evidence="1">
    <name type="scientific">Anguilla anguilla</name>
    <name type="common">European freshwater eel</name>
    <name type="synonym">Muraena anguilla</name>
    <dbReference type="NCBI Taxonomy" id="7936"/>
    <lineage>
        <taxon>Eukaryota</taxon>
        <taxon>Metazoa</taxon>
        <taxon>Chordata</taxon>
        <taxon>Craniata</taxon>
        <taxon>Vertebrata</taxon>
        <taxon>Euteleostomi</taxon>
        <taxon>Actinopterygii</taxon>
        <taxon>Neopterygii</taxon>
        <taxon>Teleostei</taxon>
        <taxon>Anguilliformes</taxon>
        <taxon>Anguillidae</taxon>
        <taxon>Anguilla</taxon>
    </lineage>
</organism>
<name>A0A0E9W4E7_ANGAN</name>
<evidence type="ECO:0000313" key="1">
    <source>
        <dbReference type="EMBL" id="JAH85201.1"/>
    </source>
</evidence>
<protein>
    <submittedName>
        <fullName evidence="1">Uncharacterized protein</fullName>
    </submittedName>
</protein>
<reference evidence="1" key="2">
    <citation type="journal article" date="2015" name="Fish Shellfish Immunol.">
        <title>Early steps in the European eel (Anguilla anguilla)-Vibrio vulnificus interaction in the gills: Role of the RtxA13 toxin.</title>
        <authorList>
            <person name="Callol A."/>
            <person name="Pajuelo D."/>
            <person name="Ebbesson L."/>
            <person name="Teles M."/>
            <person name="MacKenzie S."/>
            <person name="Amaro C."/>
        </authorList>
    </citation>
    <scope>NUCLEOTIDE SEQUENCE</scope>
</reference>
<proteinExistence type="predicted"/>
<accession>A0A0E9W4E7</accession>